<dbReference type="AlphaFoldDB" id="A0A381Z0S3"/>
<name>A0A381Z0S3_9ZZZZ</name>
<sequence>MREYIENSGNSGLFGILKNYTLFEEDDIVKLLGIIYDKSETTSSEWRSISRVIYYEYMNPKPSGIILEELSL</sequence>
<organism evidence="1">
    <name type="scientific">marine metagenome</name>
    <dbReference type="NCBI Taxonomy" id="408172"/>
    <lineage>
        <taxon>unclassified sequences</taxon>
        <taxon>metagenomes</taxon>
        <taxon>ecological metagenomes</taxon>
    </lineage>
</organism>
<evidence type="ECO:0000313" key="1">
    <source>
        <dbReference type="EMBL" id="SVA82511.1"/>
    </source>
</evidence>
<accession>A0A381Z0S3</accession>
<gene>
    <name evidence="1" type="ORF">METZ01_LOCUS135365</name>
</gene>
<dbReference type="EMBL" id="UINC01019483">
    <property type="protein sequence ID" value="SVA82511.1"/>
    <property type="molecule type" value="Genomic_DNA"/>
</dbReference>
<proteinExistence type="predicted"/>
<reference evidence="1" key="1">
    <citation type="submission" date="2018-05" db="EMBL/GenBank/DDBJ databases">
        <authorList>
            <person name="Lanie J.A."/>
            <person name="Ng W.-L."/>
            <person name="Kazmierczak K.M."/>
            <person name="Andrzejewski T.M."/>
            <person name="Davidsen T.M."/>
            <person name="Wayne K.J."/>
            <person name="Tettelin H."/>
            <person name="Glass J.I."/>
            <person name="Rusch D."/>
            <person name="Podicherti R."/>
            <person name="Tsui H.-C.T."/>
            <person name="Winkler M.E."/>
        </authorList>
    </citation>
    <scope>NUCLEOTIDE SEQUENCE</scope>
</reference>
<protein>
    <submittedName>
        <fullName evidence="1">Uncharacterized protein</fullName>
    </submittedName>
</protein>